<gene>
    <name evidence="2" type="ORF">K458DRAFT_338451</name>
</gene>
<name>A0A6G1J2L0_9PLEO</name>
<feature type="signal peptide" evidence="1">
    <location>
        <begin position="1"/>
        <end position="17"/>
    </location>
</feature>
<feature type="chain" id="PRO_5026024395" description="Hypersensitive response inducing protein 1" evidence="1">
    <location>
        <begin position="18"/>
        <end position="171"/>
    </location>
</feature>
<dbReference type="OrthoDB" id="3763539at2759"/>
<reference evidence="2" key="1">
    <citation type="journal article" date="2020" name="Stud. Mycol.">
        <title>101 Dothideomycetes genomes: a test case for predicting lifestyles and emergence of pathogens.</title>
        <authorList>
            <person name="Haridas S."/>
            <person name="Albert R."/>
            <person name="Binder M."/>
            <person name="Bloem J."/>
            <person name="Labutti K."/>
            <person name="Salamov A."/>
            <person name="Andreopoulos B."/>
            <person name="Baker S."/>
            <person name="Barry K."/>
            <person name="Bills G."/>
            <person name="Bluhm B."/>
            <person name="Cannon C."/>
            <person name="Castanera R."/>
            <person name="Culley D."/>
            <person name="Daum C."/>
            <person name="Ezra D."/>
            <person name="Gonzalez J."/>
            <person name="Henrissat B."/>
            <person name="Kuo A."/>
            <person name="Liang C."/>
            <person name="Lipzen A."/>
            <person name="Lutzoni F."/>
            <person name="Magnuson J."/>
            <person name="Mondo S."/>
            <person name="Nolan M."/>
            <person name="Ohm R."/>
            <person name="Pangilinan J."/>
            <person name="Park H.-J."/>
            <person name="Ramirez L."/>
            <person name="Alfaro M."/>
            <person name="Sun H."/>
            <person name="Tritt A."/>
            <person name="Yoshinaga Y."/>
            <person name="Zwiers L.-H."/>
            <person name="Turgeon B."/>
            <person name="Goodwin S."/>
            <person name="Spatafora J."/>
            <person name="Crous P."/>
            <person name="Grigoriev I."/>
        </authorList>
    </citation>
    <scope>NUCLEOTIDE SEQUENCE</scope>
    <source>
        <strain evidence="2">CBS 122367</strain>
    </source>
</reference>
<organism evidence="2 3">
    <name type="scientific">Lentithecium fluviatile CBS 122367</name>
    <dbReference type="NCBI Taxonomy" id="1168545"/>
    <lineage>
        <taxon>Eukaryota</taxon>
        <taxon>Fungi</taxon>
        <taxon>Dikarya</taxon>
        <taxon>Ascomycota</taxon>
        <taxon>Pezizomycotina</taxon>
        <taxon>Dothideomycetes</taxon>
        <taxon>Pleosporomycetidae</taxon>
        <taxon>Pleosporales</taxon>
        <taxon>Massarineae</taxon>
        <taxon>Lentitheciaceae</taxon>
        <taxon>Lentithecium</taxon>
    </lineage>
</organism>
<dbReference type="EMBL" id="MU005581">
    <property type="protein sequence ID" value="KAF2684379.1"/>
    <property type="molecule type" value="Genomic_DNA"/>
</dbReference>
<evidence type="ECO:0000313" key="3">
    <source>
        <dbReference type="Proteomes" id="UP000799291"/>
    </source>
</evidence>
<evidence type="ECO:0000313" key="2">
    <source>
        <dbReference type="EMBL" id="KAF2684379.1"/>
    </source>
</evidence>
<dbReference type="Proteomes" id="UP000799291">
    <property type="component" value="Unassembled WGS sequence"/>
</dbReference>
<evidence type="ECO:0008006" key="4">
    <source>
        <dbReference type="Google" id="ProtNLM"/>
    </source>
</evidence>
<dbReference type="AlphaFoldDB" id="A0A6G1J2L0"/>
<keyword evidence="1" id="KW-0732">Signal</keyword>
<keyword evidence="3" id="KW-1185">Reference proteome</keyword>
<evidence type="ECO:0000256" key="1">
    <source>
        <dbReference type="SAM" id="SignalP"/>
    </source>
</evidence>
<accession>A0A6G1J2L0</accession>
<sequence>MLFSTLTTFLLPAMALAAPASLSARQDTACAPTSYTITDFKYTTGASSSNPTVHFGFKSVFSNPSIISDPSSGGAACDSTGATLDSFPNETECSTGRANLMYDLRARVDQANFQIIHQWHCNGQTWMSSTPHKITPLACTPGSDGSTTCTSAAQTFAPENVRRICSTPTCP</sequence>
<proteinExistence type="predicted"/>
<protein>
    <recommendedName>
        <fullName evidence="4">Hypersensitive response inducing protein 1</fullName>
    </recommendedName>
</protein>